<dbReference type="InterPro" id="IPR013766">
    <property type="entry name" value="Thioredoxin_domain"/>
</dbReference>
<accession>A0A4Q1BXZ9</accession>
<evidence type="ECO:0000313" key="4">
    <source>
        <dbReference type="EMBL" id="RXK47191.1"/>
    </source>
</evidence>
<dbReference type="OrthoDB" id="9811036at2"/>
<reference evidence="4 5" key="1">
    <citation type="submission" date="2019-01" db="EMBL/GenBank/DDBJ databases">
        <title>Cytophagaceae bacterium strain CAR-16.</title>
        <authorList>
            <person name="Chen W.-M."/>
        </authorList>
    </citation>
    <scope>NUCLEOTIDE SEQUENCE [LARGE SCALE GENOMIC DNA]</scope>
    <source>
        <strain evidence="4 5">CAR-16</strain>
    </source>
</reference>
<organism evidence="4 5">
    <name type="scientific">Aquirufa rosea</name>
    <dbReference type="NCBI Taxonomy" id="2509241"/>
    <lineage>
        <taxon>Bacteria</taxon>
        <taxon>Pseudomonadati</taxon>
        <taxon>Bacteroidota</taxon>
        <taxon>Cytophagia</taxon>
        <taxon>Cytophagales</taxon>
        <taxon>Flectobacillaceae</taxon>
        <taxon>Aquirufa</taxon>
    </lineage>
</organism>
<dbReference type="PROSITE" id="PS51352">
    <property type="entry name" value="THIOREDOXIN_2"/>
    <property type="match status" value="1"/>
</dbReference>
<dbReference type="PANTHER" id="PTHR15337:SF11">
    <property type="entry name" value="THIOREDOXIN DOMAIN-CONTAINING PROTEIN"/>
    <property type="match status" value="1"/>
</dbReference>
<proteinExistence type="predicted"/>
<feature type="domain" description="Thioredoxin" evidence="3">
    <location>
        <begin position="5"/>
        <end position="139"/>
    </location>
</feature>
<comment type="caution">
    <text evidence="4">The sequence shown here is derived from an EMBL/GenBank/DDBJ whole genome shotgun (WGS) entry which is preliminary data.</text>
</comment>
<dbReference type="Gene3D" id="3.40.30.10">
    <property type="entry name" value="Glutaredoxin"/>
    <property type="match status" value="1"/>
</dbReference>
<dbReference type="Proteomes" id="UP000289455">
    <property type="component" value="Unassembled WGS sequence"/>
</dbReference>
<gene>
    <name evidence="4" type="ORF">ESB04_11390</name>
</gene>
<dbReference type="AlphaFoldDB" id="A0A4Q1BXZ9"/>
<evidence type="ECO:0000259" key="3">
    <source>
        <dbReference type="PROSITE" id="PS51352"/>
    </source>
</evidence>
<dbReference type="EMBL" id="SDHY01000007">
    <property type="protein sequence ID" value="RXK47191.1"/>
    <property type="molecule type" value="Genomic_DNA"/>
</dbReference>
<dbReference type="SUPFAM" id="SSF52833">
    <property type="entry name" value="Thioredoxin-like"/>
    <property type="match status" value="1"/>
</dbReference>
<evidence type="ECO:0000256" key="2">
    <source>
        <dbReference type="SAM" id="SignalP"/>
    </source>
</evidence>
<keyword evidence="5" id="KW-1185">Reference proteome</keyword>
<dbReference type="PANTHER" id="PTHR15337">
    <property type="entry name" value="ANTERIOR GRADIENT PROTEIN-RELATED"/>
    <property type="match status" value="1"/>
</dbReference>
<evidence type="ECO:0000313" key="5">
    <source>
        <dbReference type="Proteomes" id="UP000289455"/>
    </source>
</evidence>
<sequence length="139" mass="15191">MKNILLTGLLFISLASFANNGEGEGIEFFHGSFKQALAKAKKENKLIFFDAYTSWCGPCKVLKTKVFPDKELGEYMNAKFISIGVDMEAGEGPQLANMYPVEGYPTLMFMDASGKVKKKVLGLPRGGAKELLTVAKSVK</sequence>
<feature type="chain" id="PRO_5020254431" evidence="2">
    <location>
        <begin position="19"/>
        <end position="139"/>
    </location>
</feature>
<dbReference type="InterPro" id="IPR036249">
    <property type="entry name" value="Thioredoxin-like_sf"/>
</dbReference>
<keyword evidence="1 2" id="KW-0732">Signal</keyword>
<dbReference type="InterPro" id="IPR004879">
    <property type="entry name" value="Ssp411-like_TRX"/>
</dbReference>
<evidence type="ECO:0000256" key="1">
    <source>
        <dbReference type="ARBA" id="ARBA00022729"/>
    </source>
</evidence>
<dbReference type="InterPro" id="IPR051099">
    <property type="entry name" value="AGR/TXD"/>
</dbReference>
<feature type="signal peptide" evidence="2">
    <location>
        <begin position="1"/>
        <end position="18"/>
    </location>
</feature>
<dbReference type="RefSeq" id="WP_129027871.1">
    <property type="nucleotide sequence ID" value="NZ_SDHY01000007.1"/>
</dbReference>
<dbReference type="Pfam" id="PF03190">
    <property type="entry name" value="Thioredox_DsbH"/>
    <property type="match status" value="1"/>
</dbReference>
<name>A0A4Q1BXZ9_9BACT</name>
<protein>
    <submittedName>
        <fullName evidence="4">DUF255 domain-containing protein</fullName>
    </submittedName>
</protein>